<dbReference type="PANTHER" id="PTHR42792">
    <property type="entry name" value="FLAGELLIN"/>
    <property type="match status" value="1"/>
</dbReference>
<comment type="similarity">
    <text evidence="3">Belongs to the bacterial flagellin family.</text>
</comment>
<sequence>MSVTALSATTLVSRISTMRQQMEALQIQLTTEKKSTSYAGLGSGRMQSVTFRQQIANLDAYSSTIDLVSTRIKLMDTALTRIGEIPSDVKSAIDPNAFVVLSDGKTAAQKTAQVALQETIGLLNSDAAGRHLFAGDETDAAPVVDYDTMMNGDGTRAGFLQYTEERRMADLGADGLGRLATARTGSTVTLRKDTPVTTTFGFDITGVSTTMTGVTASVSGSPAQLSVNFTGQPVSGQTIAIELTNPDGTTSTVELQATTGPEVEDGQFLIGTTLNATAQNFRVAMSAGVAAAAETDLAAASAMAAADDFFDTAGGALPQRVDTSGGSAYEAVGLVDADPASSVIWYTGQNDASPARSGASAKVDSNITVDYGARANEESLVNVVKNLAAMAAASFDESVATDEARYAALAERVDTALDFPDGAPNPQDLHAEIAVAAATIEAADDRHVTSKAAMQDLVSDVEGIDKFEVSAQLLQLQTQLEASYQTTSMLYQLSLVNYL</sequence>
<comment type="subcellular location">
    <subcellularLocation>
        <location evidence="1">Bacterial flagellum</location>
    </subcellularLocation>
    <subcellularLocation>
        <location evidence="2">Secreted</location>
    </subcellularLocation>
</comment>
<feature type="domain" description="Flagellin N-terminal" evidence="5">
    <location>
        <begin position="7"/>
        <end position="137"/>
    </location>
</feature>
<name>A0A1E3H366_9HYPH</name>
<evidence type="ECO:0000313" key="6">
    <source>
        <dbReference type="EMBL" id="ODN70769.1"/>
    </source>
</evidence>
<evidence type="ECO:0000256" key="2">
    <source>
        <dbReference type="ARBA" id="ARBA00004613"/>
    </source>
</evidence>
<keyword evidence="6" id="KW-0969">Cilium</keyword>
<evidence type="ECO:0000256" key="3">
    <source>
        <dbReference type="ARBA" id="ARBA00005709"/>
    </source>
</evidence>
<dbReference type="OrthoDB" id="7312911at2"/>
<dbReference type="PANTHER" id="PTHR42792:SF1">
    <property type="entry name" value="FLAGELLAR HOOK-ASSOCIATED PROTEIN 3"/>
    <property type="match status" value="1"/>
</dbReference>
<dbReference type="SUPFAM" id="SSF64518">
    <property type="entry name" value="Phase 1 flagellin"/>
    <property type="match status" value="1"/>
</dbReference>
<evidence type="ECO:0000313" key="7">
    <source>
        <dbReference type="Proteomes" id="UP000094622"/>
    </source>
</evidence>
<evidence type="ECO:0000259" key="5">
    <source>
        <dbReference type="Pfam" id="PF00669"/>
    </source>
</evidence>
<dbReference type="InterPro" id="IPR001492">
    <property type="entry name" value="Flagellin"/>
</dbReference>
<dbReference type="GO" id="GO:0005198">
    <property type="term" value="F:structural molecule activity"/>
    <property type="evidence" value="ECO:0007669"/>
    <property type="project" value="InterPro"/>
</dbReference>
<dbReference type="GO" id="GO:0009288">
    <property type="term" value="C:bacterial-type flagellum"/>
    <property type="evidence" value="ECO:0007669"/>
    <property type="project" value="UniProtKB-SubCell"/>
</dbReference>
<keyword evidence="4" id="KW-0975">Bacterial flagellum</keyword>
<dbReference type="EMBL" id="MCRJ01000040">
    <property type="protein sequence ID" value="ODN70769.1"/>
    <property type="molecule type" value="Genomic_DNA"/>
</dbReference>
<organism evidence="6 7">
    <name type="scientific">Methylobrevis pamukkalensis</name>
    <dbReference type="NCBI Taxonomy" id="1439726"/>
    <lineage>
        <taxon>Bacteria</taxon>
        <taxon>Pseudomonadati</taxon>
        <taxon>Pseudomonadota</taxon>
        <taxon>Alphaproteobacteria</taxon>
        <taxon>Hyphomicrobiales</taxon>
        <taxon>Pleomorphomonadaceae</taxon>
        <taxon>Methylobrevis</taxon>
    </lineage>
</organism>
<dbReference type="Gene3D" id="1.20.1330.10">
    <property type="entry name" value="f41 fragment of flagellin, N-terminal domain"/>
    <property type="match status" value="1"/>
</dbReference>
<dbReference type="AlphaFoldDB" id="A0A1E3H366"/>
<dbReference type="GO" id="GO:0005576">
    <property type="term" value="C:extracellular region"/>
    <property type="evidence" value="ECO:0007669"/>
    <property type="project" value="UniProtKB-SubCell"/>
</dbReference>
<proteinExistence type="inferred from homology"/>
<protein>
    <submittedName>
        <fullName evidence="6">Flagellar hook-associated protein FlgL</fullName>
    </submittedName>
</protein>
<evidence type="ECO:0000256" key="4">
    <source>
        <dbReference type="ARBA" id="ARBA00023143"/>
    </source>
</evidence>
<dbReference type="InterPro" id="IPR001029">
    <property type="entry name" value="Flagellin_N"/>
</dbReference>
<dbReference type="Proteomes" id="UP000094622">
    <property type="component" value="Unassembled WGS sequence"/>
</dbReference>
<accession>A0A1E3H366</accession>
<keyword evidence="7" id="KW-1185">Reference proteome</keyword>
<keyword evidence="6" id="KW-0966">Cell projection</keyword>
<comment type="caution">
    <text evidence="6">The sequence shown here is derived from an EMBL/GenBank/DDBJ whole genome shotgun (WGS) entry which is preliminary data.</text>
</comment>
<dbReference type="Pfam" id="PF00669">
    <property type="entry name" value="Flagellin_N"/>
    <property type="match status" value="1"/>
</dbReference>
<keyword evidence="6" id="KW-0282">Flagellum</keyword>
<gene>
    <name evidence="6" type="ORF">A6302_01929</name>
</gene>
<evidence type="ECO:0000256" key="1">
    <source>
        <dbReference type="ARBA" id="ARBA00004365"/>
    </source>
</evidence>
<reference evidence="6 7" key="1">
    <citation type="submission" date="2016-07" db="EMBL/GenBank/DDBJ databases">
        <title>Draft Genome Sequence of Methylobrevis pamukkalensis PK2.</title>
        <authorList>
            <person name="Vasilenko O.V."/>
            <person name="Doronina N.V."/>
            <person name="Shmareva M.N."/>
            <person name="Tarlachkov S.V."/>
            <person name="Mustakhimov I."/>
            <person name="Trotsenko Y.A."/>
        </authorList>
    </citation>
    <scope>NUCLEOTIDE SEQUENCE [LARGE SCALE GENOMIC DNA]</scope>
    <source>
        <strain evidence="6 7">PK2</strain>
    </source>
</reference>
<dbReference type="RefSeq" id="WP_069306683.1">
    <property type="nucleotide sequence ID" value="NZ_MCRJ01000040.1"/>
</dbReference>